<dbReference type="Proteomes" id="UP000013237">
    <property type="component" value="Unassembled WGS sequence"/>
</dbReference>
<accession>A0AAD2W6F5</accession>
<dbReference type="AlphaFoldDB" id="A0AAD2W6F5"/>
<organism evidence="1 2">
    <name type="scientific">Pseudomonas putida TRO1</name>
    <dbReference type="NCBI Taxonomy" id="1227924"/>
    <lineage>
        <taxon>Bacteria</taxon>
        <taxon>Pseudomonadati</taxon>
        <taxon>Pseudomonadota</taxon>
        <taxon>Gammaproteobacteria</taxon>
        <taxon>Pseudomonadales</taxon>
        <taxon>Pseudomonadaceae</taxon>
        <taxon>Pseudomonas</taxon>
    </lineage>
</organism>
<reference evidence="1 2" key="1">
    <citation type="submission" date="2013-02" db="EMBL/GenBank/DDBJ databases">
        <title>Insights into the proteome of triclosan-resistant Pseudomonas putida TRO1, isolated from activated sludge.</title>
        <authorList>
            <person name="Lolas I.B."/>
            <person name="Almeida B."/>
            <person name="Starnawski P.M."/>
            <person name="Soenderkaer M."/>
            <person name="Nielsen K.L."/>
            <person name="Nielsen J.L."/>
        </authorList>
    </citation>
    <scope>NUCLEOTIDE SEQUENCE [LARGE SCALE GENOMIC DNA]</scope>
    <source>
        <strain evidence="1 2">TRO1</strain>
    </source>
</reference>
<gene>
    <name evidence="1" type="ORF">C206_24515</name>
</gene>
<proteinExistence type="predicted"/>
<name>A0AAD2W6F5_PSEPU</name>
<dbReference type="RefSeq" id="WP_003252867.1">
    <property type="nucleotide sequence ID" value="NZ_APBQ01000151.1"/>
</dbReference>
<evidence type="ECO:0000313" key="1">
    <source>
        <dbReference type="EMBL" id="ENY75019.1"/>
    </source>
</evidence>
<protein>
    <submittedName>
        <fullName evidence="1">Uncharacterized protein</fullName>
    </submittedName>
</protein>
<dbReference type="EMBL" id="APBQ01000151">
    <property type="protein sequence ID" value="ENY75019.1"/>
    <property type="molecule type" value="Genomic_DNA"/>
</dbReference>
<sequence length="135" mass="15048">MPRHRELKITLKPLPLIMCVALGLWLGAMAIAASLWLAQQLWPQQVQPLAQVVAPHADRPVATPAPATAQDAQDAQAEMFERYKDILHKQALQQAADAAQGNPRNLNSPKCQFWLQQNRTAPTEKSQANVLEFCY</sequence>
<evidence type="ECO:0000313" key="2">
    <source>
        <dbReference type="Proteomes" id="UP000013237"/>
    </source>
</evidence>
<comment type="caution">
    <text evidence="1">The sequence shown here is derived from an EMBL/GenBank/DDBJ whole genome shotgun (WGS) entry which is preliminary data.</text>
</comment>